<accession>A0A5N6QBX3</accession>
<dbReference type="InterPro" id="IPR046349">
    <property type="entry name" value="C1-like_sf"/>
</dbReference>
<keyword evidence="2" id="KW-0677">Repeat</keyword>
<protein>
    <recommendedName>
        <fullName evidence="5">Phorbol-ester/DAG-type domain-containing protein</fullName>
    </recommendedName>
</protein>
<evidence type="ECO:0000313" key="7">
    <source>
        <dbReference type="Proteomes" id="UP000327013"/>
    </source>
</evidence>
<evidence type="ECO:0000256" key="4">
    <source>
        <dbReference type="SAM" id="Phobius"/>
    </source>
</evidence>
<proteinExistence type="predicted"/>
<dbReference type="InterPro" id="IPR004146">
    <property type="entry name" value="DC1"/>
</dbReference>
<dbReference type="Pfam" id="PF03107">
    <property type="entry name" value="C1_2"/>
    <property type="match status" value="1"/>
</dbReference>
<evidence type="ECO:0000259" key="5">
    <source>
        <dbReference type="PROSITE" id="PS50081"/>
    </source>
</evidence>
<keyword evidence="7" id="KW-1185">Reference proteome</keyword>
<keyword evidence="4" id="KW-1133">Transmembrane helix</keyword>
<dbReference type="SUPFAM" id="SSF57889">
    <property type="entry name" value="Cysteine-rich domain"/>
    <property type="match status" value="1"/>
</dbReference>
<dbReference type="GO" id="GO:0046872">
    <property type="term" value="F:metal ion binding"/>
    <property type="evidence" value="ECO:0007669"/>
    <property type="project" value="UniProtKB-KW"/>
</dbReference>
<organism evidence="6 7">
    <name type="scientific">Carpinus fangiana</name>
    <dbReference type="NCBI Taxonomy" id="176857"/>
    <lineage>
        <taxon>Eukaryota</taxon>
        <taxon>Viridiplantae</taxon>
        <taxon>Streptophyta</taxon>
        <taxon>Embryophyta</taxon>
        <taxon>Tracheophyta</taxon>
        <taxon>Spermatophyta</taxon>
        <taxon>Magnoliopsida</taxon>
        <taxon>eudicotyledons</taxon>
        <taxon>Gunneridae</taxon>
        <taxon>Pentapetalae</taxon>
        <taxon>rosids</taxon>
        <taxon>fabids</taxon>
        <taxon>Fagales</taxon>
        <taxon>Betulaceae</taxon>
        <taxon>Carpinus</taxon>
    </lineage>
</organism>
<feature type="transmembrane region" description="Helical" evidence="4">
    <location>
        <begin position="217"/>
        <end position="242"/>
    </location>
</feature>
<evidence type="ECO:0000256" key="1">
    <source>
        <dbReference type="ARBA" id="ARBA00022723"/>
    </source>
</evidence>
<name>A0A5N6QBX3_9ROSI</name>
<dbReference type="InterPro" id="IPR002219">
    <property type="entry name" value="PKC_DAG/PE"/>
</dbReference>
<sequence>MPKYTEIEHSSHPHVLVLESAQEPYQCDGCKEMGFGPCFKCDECNFNLHEECAMPQSSAFHPFFCKCDFRFYENAPRPGFRDRICDACGKDVQGFVYQCLHKYAHDLHPCCMKLQRTLIGNGVTLHLRNSVATKCLKCGCKEVSINVKGWSYESSCGQYSYHVACVNDLILENWRRDYFDRNNTALQIMVPNQDIVQQTGGSSSKKKLSKYWKMAKVVLELIISAILGDPTTLIATLIQSLLSN</sequence>
<gene>
    <name evidence="6" type="ORF">FH972_001489</name>
</gene>
<dbReference type="Proteomes" id="UP000327013">
    <property type="component" value="Chromosome 1"/>
</dbReference>
<evidence type="ECO:0000313" key="6">
    <source>
        <dbReference type="EMBL" id="KAE7996798.1"/>
    </source>
</evidence>
<dbReference type="OrthoDB" id="1841377at2759"/>
<keyword evidence="1" id="KW-0479">Metal-binding</keyword>
<dbReference type="Gene3D" id="3.30.60.20">
    <property type="match status" value="1"/>
</dbReference>
<keyword evidence="4" id="KW-0812">Transmembrane</keyword>
<reference evidence="6 7" key="1">
    <citation type="submission" date="2019-06" db="EMBL/GenBank/DDBJ databases">
        <title>A chromosomal-level reference genome of Carpinus fangiana (Coryloideae, Betulaceae).</title>
        <authorList>
            <person name="Yang X."/>
            <person name="Wang Z."/>
            <person name="Zhang L."/>
            <person name="Hao G."/>
            <person name="Liu J."/>
            <person name="Yang Y."/>
        </authorList>
    </citation>
    <scope>NUCLEOTIDE SEQUENCE [LARGE SCALE GENOMIC DNA]</scope>
    <source>
        <strain evidence="6">Cfa_2016G</strain>
        <tissue evidence="6">Leaf</tissue>
    </source>
</reference>
<dbReference type="PANTHER" id="PTHR46477">
    <property type="entry name" value="CYSTEINE/HISTIDINE-RICH C1 DOMAIN FAMILY PROTEIN"/>
    <property type="match status" value="1"/>
</dbReference>
<dbReference type="EMBL" id="CM017321">
    <property type="protein sequence ID" value="KAE7996798.1"/>
    <property type="molecule type" value="Genomic_DNA"/>
</dbReference>
<evidence type="ECO:0000256" key="2">
    <source>
        <dbReference type="ARBA" id="ARBA00022737"/>
    </source>
</evidence>
<dbReference type="AlphaFoldDB" id="A0A5N6QBX3"/>
<evidence type="ECO:0000256" key="3">
    <source>
        <dbReference type="ARBA" id="ARBA00022833"/>
    </source>
</evidence>
<keyword evidence="3" id="KW-0862">Zinc</keyword>
<dbReference type="PANTHER" id="PTHR46477:SF15">
    <property type="entry name" value="CYSTEINE_HISTIDINE-RICH C1 DOMAIN PROTEIN"/>
    <property type="match status" value="1"/>
</dbReference>
<dbReference type="PROSITE" id="PS50081">
    <property type="entry name" value="ZF_DAG_PE_2"/>
    <property type="match status" value="1"/>
</dbReference>
<keyword evidence="4" id="KW-0472">Membrane</keyword>
<feature type="domain" description="Phorbol-ester/DAG-type" evidence="5">
    <location>
        <begin position="13"/>
        <end position="65"/>
    </location>
</feature>